<dbReference type="UniPathway" id="UPA00904">
    <property type="reaction ID" value="UER00878"/>
</dbReference>
<comment type="cofactor">
    <cofactor evidence="9">
        <name>Fe(2+)</name>
        <dbReference type="ChEBI" id="CHEBI:29033"/>
    </cofactor>
    <text evidence="9">Binds 1 Fe(2+) cation per monomer.</text>
</comment>
<keyword evidence="8 9" id="KW-0486">Methionine biosynthesis</keyword>
<dbReference type="InterPro" id="IPR004313">
    <property type="entry name" value="ARD"/>
</dbReference>
<dbReference type="GO" id="GO:0016151">
    <property type="term" value="F:nickel cation binding"/>
    <property type="evidence" value="ECO:0007669"/>
    <property type="project" value="UniProtKB-UniRule"/>
</dbReference>
<dbReference type="GO" id="GO:0005506">
    <property type="term" value="F:iron ion binding"/>
    <property type="evidence" value="ECO:0007669"/>
    <property type="project" value="UniProtKB-UniRule"/>
</dbReference>
<feature type="binding site" evidence="9">
    <location>
        <position position="141"/>
    </location>
    <ligand>
        <name>Fe(2+)</name>
        <dbReference type="ChEBI" id="CHEBI:29033"/>
    </ligand>
</feature>
<keyword evidence="7 9" id="KW-0408">Iron</keyword>
<dbReference type="AlphaFoldDB" id="A0A2W5AFL5"/>
<evidence type="ECO:0000313" key="10">
    <source>
        <dbReference type="EMBL" id="PZO91079.1"/>
    </source>
</evidence>
<evidence type="ECO:0000313" key="11">
    <source>
        <dbReference type="Proteomes" id="UP000249066"/>
    </source>
</evidence>
<gene>
    <name evidence="9" type="primary">mtnD</name>
    <name evidence="10" type="ORF">DI623_04565</name>
</gene>
<feature type="binding site" evidence="9">
    <location>
        <position position="99"/>
    </location>
    <ligand>
        <name>Ni(2+)</name>
        <dbReference type="ChEBI" id="CHEBI:49786"/>
    </ligand>
</feature>
<feature type="binding site" evidence="9">
    <location>
        <position position="141"/>
    </location>
    <ligand>
        <name>Ni(2+)</name>
        <dbReference type="ChEBI" id="CHEBI:49786"/>
    </ligand>
</feature>
<name>A0A2W5AFL5_9SPHN</name>
<proteinExistence type="inferred from homology"/>
<feature type="binding site" evidence="9">
    <location>
        <position position="103"/>
    </location>
    <ligand>
        <name>Ni(2+)</name>
        <dbReference type="ChEBI" id="CHEBI:49786"/>
    </ligand>
</feature>
<dbReference type="EMBL" id="QFNN01000015">
    <property type="protein sequence ID" value="PZO91079.1"/>
    <property type="molecule type" value="Genomic_DNA"/>
</dbReference>
<keyword evidence="2 9" id="KW-0533">Nickel</keyword>
<feature type="binding site" evidence="9">
    <location>
        <position position="103"/>
    </location>
    <ligand>
        <name>Fe(2+)</name>
        <dbReference type="ChEBI" id="CHEBI:29033"/>
    </ligand>
</feature>
<feature type="site" description="May play a role in transmitting local conformational changes" evidence="9">
    <location>
        <position position="102"/>
    </location>
</feature>
<dbReference type="Gene3D" id="2.60.120.10">
    <property type="entry name" value="Jelly Rolls"/>
    <property type="match status" value="1"/>
</dbReference>
<sequence length="182" mass="19888">MSRLTIYPEGDPATALIDTHDGDLIAAELAAIGVVFERWPAHAILPADADDEAVLAAYAPEIERLSSANGYRSVDVIRLTPGHPDRAALRSKFLDEHTHGEDEVRFFVEGQGLFMLRSNGRVHAVLCEAGDLISVPAGIRHWFDMGPTPCFTAVRLFTSPDGWVAKFSGDRIASLFPRHEPA</sequence>
<dbReference type="EC" id="1.13.11.54" evidence="9"/>
<evidence type="ECO:0000256" key="9">
    <source>
        <dbReference type="HAMAP-Rule" id="MF_01682"/>
    </source>
</evidence>
<feature type="binding site" evidence="9">
    <location>
        <position position="97"/>
    </location>
    <ligand>
        <name>Ni(2+)</name>
        <dbReference type="ChEBI" id="CHEBI:49786"/>
    </ligand>
</feature>
<evidence type="ECO:0000256" key="4">
    <source>
        <dbReference type="ARBA" id="ARBA00022723"/>
    </source>
</evidence>
<dbReference type="GO" id="GO:0010309">
    <property type="term" value="F:acireductone dioxygenase [iron(II)-requiring] activity"/>
    <property type="evidence" value="ECO:0007669"/>
    <property type="project" value="UniProtKB-UniRule"/>
</dbReference>
<dbReference type="GO" id="GO:0019284">
    <property type="term" value="P:L-methionine salvage from S-adenosylmethionine"/>
    <property type="evidence" value="ECO:0007669"/>
    <property type="project" value="InterPro"/>
</dbReference>
<dbReference type="HAMAP" id="MF_01682">
    <property type="entry name" value="Salvage_MtnD"/>
    <property type="match status" value="1"/>
</dbReference>
<comment type="function">
    <text evidence="9">Catalyzes 2 different reactions between oxygene and the acireductone 1,2-dihydroxy-3-keto-5-methylthiopentene (DHK-MTPene) depending upon the metal bound in the active site. Fe-containing acireductone dioxygenase (Fe-ARD) produces formate and 2-keto-4-methylthiobutyrate (KMTB), the alpha-ketoacid precursor of methionine in the methionine recycle pathway. Ni-containing acireductone dioxygenase (Ni-ARD) produces methylthiopropionate, carbon monoxide and formate, and does not lie on the methionine recycle pathway.</text>
</comment>
<dbReference type="Pfam" id="PF03079">
    <property type="entry name" value="ARD"/>
    <property type="match status" value="1"/>
</dbReference>
<comment type="cofactor">
    <cofactor evidence="9">
        <name>Ni(2+)</name>
        <dbReference type="ChEBI" id="CHEBI:49786"/>
    </cofactor>
    <text evidence="9">Binds 1 nickel ion per monomer.</text>
</comment>
<comment type="caution">
    <text evidence="10">The sequence shown here is derived from an EMBL/GenBank/DDBJ whole genome shotgun (WGS) entry which is preliminary data.</text>
</comment>
<protein>
    <recommendedName>
        <fullName evidence="9">Acireductone dioxygenase</fullName>
    </recommendedName>
    <alternativeName>
        <fullName evidence="9">1,2-dihydroxy-3-keto-5-methylthiopentene dioxygenase</fullName>
        <shortName evidence="9">DHK-MTPene dioxygenase</shortName>
    </alternativeName>
    <alternativeName>
        <fullName evidence="9">Acireductone dioxygenase (Fe(2+)-requiring)</fullName>
        <shortName evidence="9">ARD'</shortName>
        <shortName evidence="9">Fe-ARD</shortName>
        <ecNumber evidence="9">1.13.11.54</ecNumber>
    </alternativeName>
    <alternativeName>
        <fullName evidence="9">Acireductone dioxygenase (Ni(2+)-requiring)</fullName>
        <shortName evidence="9">ARD</shortName>
        <shortName evidence="9">Ni-ARD</shortName>
        <ecNumber evidence="9">1.13.11.53</ecNumber>
    </alternativeName>
</protein>
<evidence type="ECO:0000256" key="1">
    <source>
        <dbReference type="ARBA" id="ARBA00000428"/>
    </source>
</evidence>
<comment type="pathway">
    <text evidence="9">Amino-acid biosynthesis; L-methionine biosynthesis via salvage pathway; L-methionine from S-methyl-5-thio-alpha-D-ribose 1-phosphate: step 5/6.</text>
</comment>
<keyword evidence="4 9" id="KW-0479">Metal-binding</keyword>
<comment type="subunit">
    <text evidence="9">Monomer.</text>
</comment>
<keyword evidence="6 9" id="KW-0560">Oxidoreductase</keyword>
<evidence type="ECO:0000256" key="3">
    <source>
        <dbReference type="ARBA" id="ARBA00022605"/>
    </source>
</evidence>
<feature type="binding site" evidence="9">
    <location>
        <position position="97"/>
    </location>
    <ligand>
        <name>Fe(2+)</name>
        <dbReference type="ChEBI" id="CHEBI:29033"/>
    </ligand>
</feature>
<dbReference type="PANTHER" id="PTHR23418">
    <property type="entry name" value="ACIREDUCTONE DIOXYGENASE"/>
    <property type="match status" value="1"/>
</dbReference>
<accession>A0A2W5AFL5</accession>
<evidence type="ECO:0000256" key="6">
    <source>
        <dbReference type="ARBA" id="ARBA00023002"/>
    </source>
</evidence>
<dbReference type="SUPFAM" id="SSF51182">
    <property type="entry name" value="RmlC-like cupins"/>
    <property type="match status" value="1"/>
</dbReference>
<dbReference type="InterPro" id="IPR014710">
    <property type="entry name" value="RmlC-like_jellyroll"/>
</dbReference>
<evidence type="ECO:0000256" key="7">
    <source>
        <dbReference type="ARBA" id="ARBA00023004"/>
    </source>
</evidence>
<keyword evidence="3 9" id="KW-0028">Amino-acid biosynthesis</keyword>
<feature type="site" description="Important to generate the dianion" evidence="9">
    <location>
        <position position="105"/>
    </location>
</feature>
<reference evidence="10 11" key="1">
    <citation type="submission" date="2017-08" db="EMBL/GenBank/DDBJ databases">
        <title>Infants hospitalized years apart are colonized by the same room-sourced microbial strains.</title>
        <authorList>
            <person name="Brooks B."/>
            <person name="Olm M.R."/>
            <person name="Firek B.A."/>
            <person name="Baker R."/>
            <person name="Thomas B.C."/>
            <person name="Morowitz M.J."/>
            <person name="Banfield J.F."/>
        </authorList>
    </citation>
    <scope>NUCLEOTIDE SEQUENCE [LARGE SCALE GENOMIC DNA]</scope>
    <source>
        <strain evidence="10">S2_018_000_R2_101</strain>
    </source>
</reference>
<dbReference type="InterPro" id="IPR023956">
    <property type="entry name" value="ARD_bac"/>
</dbReference>
<dbReference type="Proteomes" id="UP000249066">
    <property type="component" value="Unassembled WGS sequence"/>
</dbReference>
<dbReference type="GO" id="GO:0010308">
    <property type="term" value="F:acireductone dioxygenase (Ni2+-requiring) activity"/>
    <property type="evidence" value="ECO:0007669"/>
    <property type="project" value="UniProtKB-UniRule"/>
</dbReference>
<feature type="binding site" evidence="9">
    <location>
        <position position="99"/>
    </location>
    <ligand>
        <name>Fe(2+)</name>
        <dbReference type="ChEBI" id="CHEBI:29033"/>
    </ligand>
</feature>
<dbReference type="InterPro" id="IPR011051">
    <property type="entry name" value="RmlC_Cupin_sf"/>
</dbReference>
<evidence type="ECO:0000256" key="2">
    <source>
        <dbReference type="ARBA" id="ARBA00022596"/>
    </source>
</evidence>
<comment type="similarity">
    <text evidence="9">Belongs to the acireductone dioxygenase (ARD) family.</text>
</comment>
<comment type="catalytic activity">
    <reaction evidence="1 9">
        <text>1,2-dihydroxy-5-(methylsulfanyl)pent-1-en-3-one + O2 = 4-methylsulfanyl-2-oxobutanoate + formate + 2 H(+)</text>
        <dbReference type="Rhea" id="RHEA:24504"/>
        <dbReference type="ChEBI" id="CHEBI:15378"/>
        <dbReference type="ChEBI" id="CHEBI:15379"/>
        <dbReference type="ChEBI" id="CHEBI:15740"/>
        <dbReference type="ChEBI" id="CHEBI:16723"/>
        <dbReference type="ChEBI" id="CHEBI:49252"/>
        <dbReference type="EC" id="1.13.11.54"/>
    </reaction>
</comment>
<organism evidence="10 11">
    <name type="scientific">Sphingomonas sanxanigenens</name>
    <dbReference type="NCBI Taxonomy" id="397260"/>
    <lineage>
        <taxon>Bacteria</taxon>
        <taxon>Pseudomonadati</taxon>
        <taxon>Pseudomonadota</taxon>
        <taxon>Alphaproteobacteria</taxon>
        <taxon>Sphingomonadales</taxon>
        <taxon>Sphingomonadaceae</taxon>
        <taxon>Sphingomonas</taxon>
    </lineage>
</organism>
<comment type="catalytic activity">
    <reaction evidence="9">
        <text>1,2-dihydroxy-5-(methylsulfanyl)pent-1-en-3-one + O2 = 3-(methylsulfanyl)propanoate + CO + formate + 2 H(+)</text>
        <dbReference type="Rhea" id="RHEA:14161"/>
        <dbReference type="ChEBI" id="CHEBI:15378"/>
        <dbReference type="ChEBI" id="CHEBI:15379"/>
        <dbReference type="ChEBI" id="CHEBI:15740"/>
        <dbReference type="ChEBI" id="CHEBI:17245"/>
        <dbReference type="ChEBI" id="CHEBI:49016"/>
        <dbReference type="ChEBI" id="CHEBI:49252"/>
        <dbReference type="EC" id="1.13.11.53"/>
    </reaction>
</comment>
<dbReference type="EC" id="1.13.11.53" evidence="9"/>
<keyword evidence="5 9" id="KW-0223">Dioxygenase</keyword>
<evidence type="ECO:0000256" key="5">
    <source>
        <dbReference type="ARBA" id="ARBA00022964"/>
    </source>
</evidence>
<dbReference type="PANTHER" id="PTHR23418:SF0">
    <property type="entry name" value="ACIREDUCTONE DIOXYGENASE"/>
    <property type="match status" value="1"/>
</dbReference>
<dbReference type="GO" id="GO:0019509">
    <property type="term" value="P:L-methionine salvage from methylthioadenosine"/>
    <property type="evidence" value="ECO:0007669"/>
    <property type="project" value="UniProtKB-UniRule"/>
</dbReference>
<feature type="site" description="May play a role in metal incorporation in vivo" evidence="9">
    <location>
        <position position="96"/>
    </location>
</feature>
<dbReference type="CDD" id="cd02232">
    <property type="entry name" value="cupin_ARD"/>
    <property type="match status" value="1"/>
</dbReference>
<evidence type="ECO:0000256" key="8">
    <source>
        <dbReference type="ARBA" id="ARBA00023167"/>
    </source>
</evidence>